<name>A0A4U6RDW2_BRAEL</name>
<dbReference type="AlphaFoldDB" id="A0A4U6RDW2"/>
<proteinExistence type="predicted"/>
<gene>
    <name evidence="1" type="ORF">FDV58_39055</name>
</gene>
<dbReference type="EMBL" id="SZZP01000043">
    <property type="protein sequence ID" value="TKV71698.1"/>
    <property type="molecule type" value="Genomic_DNA"/>
</dbReference>
<accession>A0A4U6RDW2</accession>
<organism evidence="1 2">
    <name type="scientific">Bradyrhizobium elkanii</name>
    <dbReference type="NCBI Taxonomy" id="29448"/>
    <lineage>
        <taxon>Bacteria</taxon>
        <taxon>Pseudomonadati</taxon>
        <taxon>Pseudomonadota</taxon>
        <taxon>Alphaproteobacteria</taxon>
        <taxon>Hyphomicrobiales</taxon>
        <taxon>Nitrobacteraceae</taxon>
        <taxon>Bradyrhizobium</taxon>
    </lineage>
</organism>
<dbReference type="Proteomes" id="UP000305095">
    <property type="component" value="Unassembled WGS sequence"/>
</dbReference>
<sequence>MEAHMTRTTDDLRDQADRAERLARTGMDLLTVERLRAYAEECRSQIAAAERERQSGASPAA</sequence>
<protein>
    <submittedName>
        <fullName evidence="1">Uncharacterized protein</fullName>
    </submittedName>
</protein>
<evidence type="ECO:0000313" key="2">
    <source>
        <dbReference type="Proteomes" id="UP000305095"/>
    </source>
</evidence>
<reference evidence="1 2" key="1">
    <citation type="submission" date="2019-05" db="EMBL/GenBank/DDBJ databases">
        <title>Draft Genome of Bradyrhizobium elkanii strain SEMIA 938, Used in Commercial Inoculants for Lupinus spp. in Brazil.</title>
        <authorList>
            <person name="Hungria M."/>
            <person name="Delamuta J.R.M."/>
            <person name="Ribeiro R.A."/>
            <person name="Nogueira M.A."/>
        </authorList>
    </citation>
    <scope>NUCLEOTIDE SEQUENCE [LARGE SCALE GENOMIC DNA]</scope>
    <source>
        <strain evidence="1 2">Semia 938</strain>
    </source>
</reference>
<evidence type="ECO:0000313" key="1">
    <source>
        <dbReference type="EMBL" id="TKV71698.1"/>
    </source>
</evidence>
<comment type="caution">
    <text evidence="1">The sequence shown here is derived from an EMBL/GenBank/DDBJ whole genome shotgun (WGS) entry which is preliminary data.</text>
</comment>